<proteinExistence type="predicted"/>
<dbReference type="RefSeq" id="XP_040696015.1">
    <property type="nucleotide sequence ID" value="XM_040848494.1"/>
</dbReference>
<dbReference type="AlphaFoldDB" id="A0A1L9SYG8"/>
<gene>
    <name evidence="1" type="ORF">ASPSYDRAFT_52477</name>
</gene>
<evidence type="ECO:0000313" key="2">
    <source>
        <dbReference type="Proteomes" id="UP000184356"/>
    </source>
</evidence>
<protein>
    <submittedName>
        <fullName evidence="1">Uncharacterized protein</fullName>
    </submittedName>
</protein>
<sequence length="154" mass="16922">MSSSSIGSASKVPVRLGSIGPQMFQFEACIGLPCEQPHPDLTNPAACEIELSASNNLTMKLTAKGPIRDIGESRWPVYIHPDSAPTQRLSKWHVAWLIVSWAADVPKDKLSAAKEWFAEADESKIQESKSVRYMWSLGEAVGKEVAGEIERSLR</sequence>
<dbReference type="EMBL" id="KV878604">
    <property type="protein sequence ID" value="OJJ52209.1"/>
    <property type="molecule type" value="Genomic_DNA"/>
</dbReference>
<name>A0A1L9SYG8_9EURO</name>
<reference evidence="2" key="1">
    <citation type="journal article" date="2017" name="Genome Biol.">
        <title>Comparative genomics reveals high biological diversity and specific adaptations in the industrially and medically important fungal genus Aspergillus.</title>
        <authorList>
            <person name="de Vries R.P."/>
            <person name="Riley R."/>
            <person name="Wiebenga A."/>
            <person name="Aguilar-Osorio G."/>
            <person name="Amillis S."/>
            <person name="Uchima C.A."/>
            <person name="Anderluh G."/>
            <person name="Asadollahi M."/>
            <person name="Askin M."/>
            <person name="Barry K."/>
            <person name="Battaglia E."/>
            <person name="Bayram O."/>
            <person name="Benocci T."/>
            <person name="Braus-Stromeyer S.A."/>
            <person name="Caldana C."/>
            <person name="Canovas D."/>
            <person name="Cerqueira G.C."/>
            <person name="Chen F."/>
            <person name="Chen W."/>
            <person name="Choi C."/>
            <person name="Clum A."/>
            <person name="Dos Santos R.A."/>
            <person name="Damasio A.R."/>
            <person name="Diallinas G."/>
            <person name="Emri T."/>
            <person name="Fekete E."/>
            <person name="Flipphi M."/>
            <person name="Freyberg S."/>
            <person name="Gallo A."/>
            <person name="Gournas C."/>
            <person name="Habgood R."/>
            <person name="Hainaut M."/>
            <person name="Harispe M.L."/>
            <person name="Henrissat B."/>
            <person name="Hilden K.S."/>
            <person name="Hope R."/>
            <person name="Hossain A."/>
            <person name="Karabika E."/>
            <person name="Karaffa L."/>
            <person name="Karanyi Z."/>
            <person name="Krasevec N."/>
            <person name="Kuo A."/>
            <person name="Kusch H."/>
            <person name="LaButti K."/>
            <person name="Lagendijk E.L."/>
            <person name="Lapidus A."/>
            <person name="Levasseur A."/>
            <person name="Lindquist E."/>
            <person name="Lipzen A."/>
            <person name="Logrieco A.F."/>
            <person name="MacCabe A."/>
            <person name="Maekelae M.R."/>
            <person name="Malavazi I."/>
            <person name="Melin P."/>
            <person name="Meyer V."/>
            <person name="Mielnichuk N."/>
            <person name="Miskei M."/>
            <person name="Molnar A.P."/>
            <person name="Mule G."/>
            <person name="Ngan C.Y."/>
            <person name="Orejas M."/>
            <person name="Orosz E."/>
            <person name="Ouedraogo J.P."/>
            <person name="Overkamp K.M."/>
            <person name="Park H.-S."/>
            <person name="Perrone G."/>
            <person name="Piumi F."/>
            <person name="Punt P.J."/>
            <person name="Ram A.F."/>
            <person name="Ramon A."/>
            <person name="Rauscher S."/>
            <person name="Record E."/>
            <person name="Riano-Pachon D.M."/>
            <person name="Robert V."/>
            <person name="Roehrig J."/>
            <person name="Ruller R."/>
            <person name="Salamov A."/>
            <person name="Salih N.S."/>
            <person name="Samson R.A."/>
            <person name="Sandor E."/>
            <person name="Sanguinetti M."/>
            <person name="Schuetze T."/>
            <person name="Sepcic K."/>
            <person name="Shelest E."/>
            <person name="Sherlock G."/>
            <person name="Sophianopoulou V."/>
            <person name="Squina F.M."/>
            <person name="Sun H."/>
            <person name="Susca A."/>
            <person name="Todd R.B."/>
            <person name="Tsang A."/>
            <person name="Unkles S.E."/>
            <person name="van de Wiele N."/>
            <person name="van Rossen-Uffink D."/>
            <person name="Oliveira J.V."/>
            <person name="Vesth T.C."/>
            <person name="Visser J."/>
            <person name="Yu J.-H."/>
            <person name="Zhou M."/>
            <person name="Andersen M.R."/>
            <person name="Archer D.B."/>
            <person name="Baker S.E."/>
            <person name="Benoit I."/>
            <person name="Brakhage A.A."/>
            <person name="Braus G.H."/>
            <person name="Fischer R."/>
            <person name="Frisvad J.C."/>
            <person name="Goldman G.H."/>
            <person name="Houbraken J."/>
            <person name="Oakley B."/>
            <person name="Pocsi I."/>
            <person name="Scazzocchio C."/>
            <person name="Seiboth B."/>
            <person name="vanKuyk P.A."/>
            <person name="Wortman J."/>
            <person name="Dyer P.S."/>
            <person name="Grigoriev I.V."/>
        </authorList>
    </citation>
    <scope>NUCLEOTIDE SEQUENCE [LARGE SCALE GENOMIC DNA]</scope>
    <source>
        <strain evidence="2">CBS 593.65</strain>
    </source>
</reference>
<dbReference type="Proteomes" id="UP000184356">
    <property type="component" value="Unassembled WGS sequence"/>
</dbReference>
<dbReference type="GeneID" id="63764567"/>
<dbReference type="VEuPathDB" id="FungiDB:ASPSYDRAFT_52477"/>
<keyword evidence="2" id="KW-1185">Reference proteome</keyword>
<organism evidence="1 2">
    <name type="scientific">Aspergillus sydowii CBS 593.65</name>
    <dbReference type="NCBI Taxonomy" id="1036612"/>
    <lineage>
        <taxon>Eukaryota</taxon>
        <taxon>Fungi</taxon>
        <taxon>Dikarya</taxon>
        <taxon>Ascomycota</taxon>
        <taxon>Pezizomycotina</taxon>
        <taxon>Eurotiomycetes</taxon>
        <taxon>Eurotiomycetidae</taxon>
        <taxon>Eurotiales</taxon>
        <taxon>Aspergillaceae</taxon>
        <taxon>Aspergillus</taxon>
        <taxon>Aspergillus subgen. Nidulantes</taxon>
    </lineage>
</organism>
<accession>A0A1L9SYG8</accession>
<evidence type="ECO:0000313" key="1">
    <source>
        <dbReference type="EMBL" id="OJJ52209.1"/>
    </source>
</evidence>